<dbReference type="InterPro" id="IPR008823">
    <property type="entry name" value="RuvB_wg_C"/>
</dbReference>
<dbReference type="SUPFAM" id="SSF46785">
    <property type="entry name" value="Winged helix' DNA-binding domain"/>
    <property type="match status" value="1"/>
</dbReference>
<evidence type="ECO:0000256" key="1">
    <source>
        <dbReference type="ARBA" id="ARBA00022490"/>
    </source>
</evidence>
<evidence type="ECO:0000313" key="12">
    <source>
        <dbReference type="Proteomes" id="UP000228812"/>
    </source>
</evidence>
<dbReference type="InterPro" id="IPR027417">
    <property type="entry name" value="P-loop_NTPase"/>
</dbReference>
<feature type="binding site" evidence="9">
    <location>
        <position position="320"/>
    </location>
    <ligand>
        <name>DNA</name>
        <dbReference type="ChEBI" id="CHEBI:16991"/>
    </ligand>
</feature>
<dbReference type="PANTHER" id="PTHR42848:SF1">
    <property type="entry name" value="HOLLIDAY JUNCTION BRANCH MIGRATION COMPLEX SUBUNIT RUVB"/>
    <property type="match status" value="1"/>
</dbReference>
<comment type="subcellular location">
    <subcellularLocation>
        <location evidence="9">Cytoplasm</location>
    </subcellularLocation>
</comment>
<sequence length="339" mass="37889">MVQPHPLQTPAEKASLEETVLELTLRPTQWDDYVGQDKVKQNLRLIIDAARGRTEAPDHLLFYGQAGLGKTTLAYLIGKELGVTVHSTSGPALERAGDIAALLSNLEPHDILFVDEAHRLNKVVEEILYPAMESRRLHLIVGKGPSARTFSLDLPPFTIIAATTRANLLSAPLRSRFGATFRLDYYRTEDIQKILERSARILGVTMTERALNLLAGASRFTPRVANRLLKRTRDYAQVHHHTTIDEEVVKRTLELLDVDPLGLERADRELIRIIIEKFNGGPVGVRALGAALNEEPGTIEDVYEPFLMQLGFIERTPSGRVATRHAYKHLSLPLKPQLL</sequence>
<dbReference type="GO" id="GO:0005737">
    <property type="term" value="C:cytoplasm"/>
    <property type="evidence" value="ECO:0007669"/>
    <property type="project" value="UniProtKB-SubCell"/>
</dbReference>
<organism evidence="11 12">
    <name type="scientific">Candidatus Jorgensenbacteria bacterium CG23_combo_of_CG06-09_8_20_14_all_54_14</name>
    <dbReference type="NCBI Taxonomy" id="1974595"/>
    <lineage>
        <taxon>Bacteria</taxon>
        <taxon>Candidatus Joergenseniibacteriota</taxon>
    </lineage>
</organism>
<dbReference type="InterPro" id="IPR008824">
    <property type="entry name" value="RuvB-like_N"/>
</dbReference>
<evidence type="ECO:0000256" key="6">
    <source>
        <dbReference type="ARBA" id="ARBA00023125"/>
    </source>
</evidence>
<dbReference type="SMART" id="SM00382">
    <property type="entry name" value="AAA"/>
    <property type="match status" value="1"/>
</dbReference>
<dbReference type="Pfam" id="PF05491">
    <property type="entry name" value="WHD_RuvB"/>
    <property type="match status" value="1"/>
</dbReference>
<dbReference type="Pfam" id="PF05496">
    <property type="entry name" value="RuvB_N"/>
    <property type="match status" value="1"/>
</dbReference>
<keyword evidence="2 9" id="KW-0547">Nucleotide-binding</keyword>
<dbReference type="AlphaFoldDB" id="A0A2G9ZA89"/>
<evidence type="ECO:0000256" key="2">
    <source>
        <dbReference type="ARBA" id="ARBA00022741"/>
    </source>
</evidence>
<evidence type="ECO:0000256" key="3">
    <source>
        <dbReference type="ARBA" id="ARBA00022763"/>
    </source>
</evidence>
<dbReference type="Pfam" id="PF17864">
    <property type="entry name" value="AAA_lid_4"/>
    <property type="match status" value="1"/>
</dbReference>
<evidence type="ECO:0000256" key="8">
    <source>
        <dbReference type="ARBA" id="ARBA00023204"/>
    </source>
</evidence>
<evidence type="ECO:0000259" key="10">
    <source>
        <dbReference type="SMART" id="SM00382"/>
    </source>
</evidence>
<comment type="subunit">
    <text evidence="9">Homohexamer. Forms an RuvA(8)-RuvB(12)-Holliday junction (HJ) complex. HJ DNA is sandwiched between 2 RuvA tetramers; dsDNA enters through RuvA and exits via RuvB. An RuvB hexamer assembles on each DNA strand where it exits the tetramer. Each RuvB hexamer is contacted by two RuvA subunits (via domain III) on 2 adjacent RuvB subunits; this complex drives branch migration. In the full resolvosome a probable DNA-RuvA(4)-RuvB(12)-RuvC(2) complex forms which resolves the HJ.</text>
</comment>
<keyword evidence="4 9" id="KW-0378">Hydrolase</keyword>
<dbReference type="InterPro" id="IPR003593">
    <property type="entry name" value="AAA+_ATPase"/>
</dbReference>
<feature type="binding site" evidence="9">
    <location>
        <position position="186"/>
    </location>
    <ligand>
        <name>ATP</name>
        <dbReference type="ChEBI" id="CHEBI:30616"/>
    </ligand>
</feature>
<dbReference type="PANTHER" id="PTHR42848">
    <property type="match status" value="1"/>
</dbReference>
<protein>
    <recommendedName>
        <fullName evidence="9">Holliday junction branch migration complex subunit RuvB</fullName>
        <ecNumber evidence="9">3.6.4.-</ecNumber>
    </recommendedName>
</protein>
<dbReference type="GO" id="GO:0000400">
    <property type="term" value="F:four-way junction DNA binding"/>
    <property type="evidence" value="ECO:0007669"/>
    <property type="project" value="UniProtKB-UniRule"/>
</dbReference>
<evidence type="ECO:0000313" key="11">
    <source>
        <dbReference type="EMBL" id="PIP30044.1"/>
    </source>
</evidence>
<feature type="binding site" evidence="9">
    <location>
        <position position="70"/>
    </location>
    <ligand>
        <name>ATP</name>
        <dbReference type="ChEBI" id="CHEBI:30616"/>
    </ligand>
</feature>
<feature type="binding site" evidence="9">
    <location>
        <position position="71"/>
    </location>
    <ligand>
        <name>ATP</name>
        <dbReference type="ChEBI" id="CHEBI:30616"/>
    </ligand>
</feature>
<dbReference type="Proteomes" id="UP000228812">
    <property type="component" value="Unassembled WGS sequence"/>
</dbReference>
<dbReference type="GO" id="GO:0006281">
    <property type="term" value="P:DNA repair"/>
    <property type="evidence" value="ECO:0007669"/>
    <property type="project" value="UniProtKB-UniRule"/>
</dbReference>
<dbReference type="InterPro" id="IPR036390">
    <property type="entry name" value="WH_DNA-bd_sf"/>
</dbReference>
<feature type="binding site" evidence="9">
    <location>
        <position position="72"/>
    </location>
    <ligand>
        <name>ATP</name>
        <dbReference type="ChEBI" id="CHEBI:30616"/>
    </ligand>
</feature>
<dbReference type="GO" id="GO:0048476">
    <property type="term" value="C:Holliday junction resolvase complex"/>
    <property type="evidence" value="ECO:0007669"/>
    <property type="project" value="UniProtKB-UniRule"/>
</dbReference>
<dbReference type="Gene3D" id="1.10.10.10">
    <property type="entry name" value="Winged helix-like DNA-binding domain superfamily/Winged helix DNA-binding domain"/>
    <property type="match status" value="1"/>
</dbReference>
<dbReference type="Gene3D" id="3.40.50.300">
    <property type="entry name" value="P-loop containing nucleotide triphosphate hydrolases"/>
    <property type="match status" value="1"/>
</dbReference>
<feature type="domain" description="AAA+ ATPase" evidence="10">
    <location>
        <begin position="56"/>
        <end position="187"/>
    </location>
</feature>
<comment type="caution">
    <text evidence="11">The sequence shown here is derived from an EMBL/GenBank/DDBJ whole genome shotgun (WGS) entry which is preliminary data.</text>
</comment>
<keyword evidence="6 9" id="KW-0238">DNA-binding</keyword>
<name>A0A2G9ZA89_9BACT</name>
<dbReference type="EMBL" id="PCRZ01000016">
    <property type="protein sequence ID" value="PIP30044.1"/>
    <property type="molecule type" value="Genomic_DNA"/>
</dbReference>
<gene>
    <name evidence="9" type="primary">ruvB</name>
    <name evidence="11" type="ORF">COX26_00850</name>
</gene>
<keyword evidence="5 9" id="KW-0067">ATP-binding</keyword>
<keyword evidence="7 9" id="KW-0233">DNA recombination</keyword>
<dbReference type="CDD" id="cd00009">
    <property type="entry name" value="AAA"/>
    <property type="match status" value="1"/>
</dbReference>
<accession>A0A2G9ZA89</accession>
<feature type="binding site" evidence="9">
    <location>
        <position position="176"/>
    </location>
    <ligand>
        <name>ATP</name>
        <dbReference type="ChEBI" id="CHEBI:30616"/>
    </ligand>
</feature>
<comment type="domain">
    <text evidence="9">Has 3 domains, the large (RuvB-L) and small ATPase (RuvB-S) domains and the C-terminal head (RuvB-H) domain. The head domain binds DNA, while the ATPase domains jointly bind ATP, ADP or are empty depending on the state of the subunit in the translocation cycle. During a single DNA translocation step the structure of each domain remains the same, but their relative positions change.</text>
</comment>
<feature type="binding site" evidence="9">
    <location>
        <position position="315"/>
    </location>
    <ligand>
        <name>DNA</name>
        <dbReference type="ChEBI" id="CHEBI:16991"/>
    </ligand>
</feature>
<dbReference type="EC" id="3.6.4.-" evidence="9"/>
<dbReference type="HAMAP" id="MF_00016">
    <property type="entry name" value="DNA_HJ_migration_RuvB"/>
    <property type="match status" value="1"/>
</dbReference>
<comment type="caution">
    <text evidence="9">Lacks conserved residue(s) required for the propagation of feature annotation.</text>
</comment>
<dbReference type="GO" id="GO:0006310">
    <property type="term" value="P:DNA recombination"/>
    <property type="evidence" value="ECO:0007669"/>
    <property type="project" value="UniProtKB-UniRule"/>
</dbReference>
<comment type="catalytic activity">
    <reaction evidence="9">
        <text>ATP + H2O = ADP + phosphate + H(+)</text>
        <dbReference type="Rhea" id="RHEA:13065"/>
        <dbReference type="ChEBI" id="CHEBI:15377"/>
        <dbReference type="ChEBI" id="CHEBI:15378"/>
        <dbReference type="ChEBI" id="CHEBI:30616"/>
        <dbReference type="ChEBI" id="CHEBI:43474"/>
        <dbReference type="ChEBI" id="CHEBI:456216"/>
    </reaction>
</comment>
<keyword evidence="8 9" id="KW-0234">DNA repair</keyword>
<evidence type="ECO:0000256" key="7">
    <source>
        <dbReference type="ARBA" id="ARBA00023172"/>
    </source>
</evidence>
<keyword evidence="1 9" id="KW-0963">Cytoplasm</keyword>
<feature type="binding site" evidence="9">
    <location>
        <position position="71"/>
    </location>
    <ligand>
        <name>Mg(2+)</name>
        <dbReference type="ChEBI" id="CHEBI:18420"/>
    </ligand>
</feature>
<keyword evidence="3 9" id="KW-0227">DNA damage</keyword>
<evidence type="ECO:0000256" key="4">
    <source>
        <dbReference type="ARBA" id="ARBA00022801"/>
    </source>
</evidence>
<dbReference type="NCBIfam" id="NF000868">
    <property type="entry name" value="PRK00080.1"/>
    <property type="match status" value="1"/>
</dbReference>
<feature type="binding site" evidence="9">
    <location>
        <position position="26"/>
    </location>
    <ligand>
        <name>ATP</name>
        <dbReference type="ChEBI" id="CHEBI:30616"/>
    </ligand>
</feature>
<feature type="region of interest" description="Head domain (RuvB-H)" evidence="9">
    <location>
        <begin position="260"/>
        <end position="339"/>
    </location>
</feature>
<dbReference type="InterPro" id="IPR036388">
    <property type="entry name" value="WH-like_DNA-bd_sf"/>
</dbReference>
<feature type="binding site" evidence="9">
    <location>
        <position position="25"/>
    </location>
    <ligand>
        <name>ATP</name>
        <dbReference type="ChEBI" id="CHEBI:30616"/>
    </ligand>
</feature>
<dbReference type="GO" id="GO:0005524">
    <property type="term" value="F:ATP binding"/>
    <property type="evidence" value="ECO:0007669"/>
    <property type="project" value="UniProtKB-UniRule"/>
</dbReference>
<dbReference type="SUPFAM" id="SSF52540">
    <property type="entry name" value="P-loop containing nucleoside triphosphate hydrolases"/>
    <property type="match status" value="1"/>
</dbReference>
<feature type="binding site" evidence="9">
    <location>
        <position position="223"/>
    </location>
    <ligand>
        <name>ATP</name>
        <dbReference type="ChEBI" id="CHEBI:30616"/>
    </ligand>
</feature>
<comment type="function">
    <text evidence="9">The RuvA-RuvB-RuvC complex processes Holliday junction (HJ) DNA during genetic recombination and DNA repair, while the RuvA-RuvB complex plays an important role in the rescue of blocked DNA replication forks via replication fork reversal (RFR). RuvA specifically binds to HJ cruciform DNA, conferring on it an open structure. The RuvB hexamer acts as an ATP-dependent pump, pulling dsDNA into and through the RuvAB complex. RuvB forms 2 homohexamers on either side of HJ DNA bound by 1 or 2 RuvA tetramers; 4 subunits per hexamer contact DNA at a time. Coordinated motions by a converter formed by DNA-disengaged RuvB subunits stimulates ATP hydrolysis and nucleotide exchange. Immobilization of the converter enables RuvB to convert the ATP-contained energy into a lever motion, pulling 2 nucleotides of DNA out of the RuvA tetramer per ATP hydrolyzed, thus driving DNA branch migration. The RuvB motors rotate together with the DNA substrate, which together with the progressing nucleotide cycle form the mechanistic basis for DNA recombination by continuous HJ branch migration. Branch migration allows RuvC to scan DNA until it finds its consensus sequence, where it cleaves and resolves cruciform DNA.</text>
</comment>
<evidence type="ECO:0000256" key="9">
    <source>
        <dbReference type="HAMAP-Rule" id="MF_00016"/>
    </source>
</evidence>
<reference evidence="11 12" key="1">
    <citation type="submission" date="2017-09" db="EMBL/GenBank/DDBJ databases">
        <title>Depth-based differentiation of microbial function through sediment-hosted aquifers and enrichment of novel symbionts in the deep terrestrial subsurface.</title>
        <authorList>
            <person name="Probst A.J."/>
            <person name="Ladd B."/>
            <person name="Jarett J.K."/>
            <person name="Geller-Mcgrath D.E."/>
            <person name="Sieber C.M."/>
            <person name="Emerson J.B."/>
            <person name="Anantharaman K."/>
            <person name="Thomas B.C."/>
            <person name="Malmstrom R."/>
            <person name="Stieglmeier M."/>
            <person name="Klingl A."/>
            <person name="Woyke T."/>
            <person name="Ryan C.M."/>
            <person name="Banfield J.F."/>
        </authorList>
    </citation>
    <scope>NUCLEOTIDE SEQUENCE [LARGE SCALE GENOMIC DNA]</scope>
    <source>
        <strain evidence="11">CG23_combo_of_CG06-09_8_20_14_all_54_14</strain>
    </source>
</reference>
<dbReference type="GO" id="GO:0016887">
    <property type="term" value="F:ATP hydrolysis activity"/>
    <property type="evidence" value="ECO:0007669"/>
    <property type="project" value="RHEA"/>
</dbReference>
<dbReference type="GO" id="GO:0009378">
    <property type="term" value="F:four-way junction helicase activity"/>
    <property type="evidence" value="ECO:0007669"/>
    <property type="project" value="InterPro"/>
</dbReference>
<feature type="binding site" evidence="9">
    <location>
        <position position="67"/>
    </location>
    <ligand>
        <name>ATP</name>
        <dbReference type="ChEBI" id="CHEBI:30616"/>
    </ligand>
</feature>
<dbReference type="InterPro" id="IPR004605">
    <property type="entry name" value="DNA_helicase_Holl-junc_RuvB"/>
</dbReference>
<feature type="region of interest" description="Small ATPAse domain (RuvB-S)" evidence="9">
    <location>
        <begin position="187"/>
        <end position="257"/>
    </location>
</feature>
<dbReference type="InterPro" id="IPR041445">
    <property type="entry name" value="AAA_lid_4"/>
</dbReference>
<dbReference type="Gene3D" id="1.10.8.60">
    <property type="match status" value="1"/>
</dbReference>
<evidence type="ECO:0000256" key="5">
    <source>
        <dbReference type="ARBA" id="ARBA00022840"/>
    </source>
</evidence>
<comment type="similarity">
    <text evidence="9">Belongs to the RuvB family.</text>
</comment>
<proteinExistence type="inferred from homology"/>
<dbReference type="NCBIfam" id="TIGR00635">
    <property type="entry name" value="ruvB"/>
    <property type="match status" value="1"/>
</dbReference>
<keyword evidence="11" id="KW-0347">Helicase</keyword>